<dbReference type="AlphaFoldDB" id="A0A645J3F1"/>
<proteinExistence type="predicted"/>
<protein>
    <recommendedName>
        <fullName evidence="2">DUF5063 domain-containing protein</fullName>
    </recommendedName>
</protein>
<dbReference type="InterPro" id="IPR032025">
    <property type="entry name" value="DUF5063"/>
</dbReference>
<reference evidence="1" key="1">
    <citation type="submission" date="2019-08" db="EMBL/GenBank/DDBJ databases">
        <authorList>
            <person name="Kucharzyk K."/>
            <person name="Murdoch R.W."/>
            <person name="Higgins S."/>
            <person name="Loffler F."/>
        </authorList>
    </citation>
    <scope>NUCLEOTIDE SEQUENCE</scope>
</reference>
<dbReference type="EMBL" id="VSSQ01130158">
    <property type="protein sequence ID" value="MPN57966.1"/>
    <property type="molecule type" value="Genomic_DNA"/>
</dbReference>
<organism evidence="1">
    <name type="scientific">bioreactor metagenome</name>
    <dbReference type="NCBI Taxonomy" id="1076179"/>
    <lineage>
        <taxon>unclassified sequences</taxon>
        <taxon>metagenomes</taxon>
        <taxon>ecological metagenomes</taxon>
    </lineage>
</organism>
<dbReference type="Pfam" id="PF16702">
    <property type="entry name" value="DUF5063"/>
    <property type="match status" value="1"/>
</dbReference>
<gene>
    <name evidence="1" type="ORF">SDC9_205662</name>
</gene>
<dbReference type="InterPro" id="IPR038312">
    <property type="entry name" value="DUF5063_sf"/>
</dbReference>
<comment type="caution">
    <text evidence="1">The sequence shown here is derived from an EMBL/GenBank/DDBJ whole genome shotgun (WGS) entry which is preliminary data.</text>
</comment>
<name>A0A645J3F1_9ZZZZ</name>
<accession>A0A645J3F1</accession>
<dbReference type="Gene3D" id="1.20.120.1550">
    <property type="entry name" value="Protein of unknown function DUF5063"/>
    <property type="match status" value="1"/>
</dbReference>
<sequence length="144" mass="16738">MFPLLYVKASLLPETFPLDDEPPATFVREEDYVRVSARIAVIMGDEDIYLDVFVDDMKYSDTPVRATVSENIADIYQDIRNFVSVYQFELTGQMQDAIFICKENFLLYWGQKLVNVLRPLHALKSRDTGKEGEEEDLNEDDLWD</sequence>
<evidence type="ECO:0000313" key="1">
    <source>
        <dbReference type="EMBL" id="MPN57966.1"/>
    </source>
</evidence>
<evidence type="ECO:0008006" key="2">
    <source>
        <dbReference type="Google" id="ProtNLM"/>
    </source>
</evidence>